<dbReference type="EMBL" id="BARW01041145">
    <property type="protein sequence ID" value="GAJ22738.1"/>
    <property type="molecule type" value="Genomic_DNA"/>
</dbReference>
<name>X1UZ62_9ZZZZ</name>
<evidence type="ECO:0000313" key="2">
    <source>
        <dbReference type="EMBL" id="GAJ22744.1"/>
    </source>
</evidence>
<protein>
    <submittedName>
        <fullName evidence="2">Uncharacterized protein</fullName>
    </submittedName>
</protein>
<dbReference type="AlphaFoldDB" id="X1UZ62"/>
<reference evidence="2" key="1">
    <citation type="journal article" date="2014" name="Front. Microbiol.">
        <title>High frequency of phylogenetically diverse reductive dehalogenase-homologous genes in deep subseafloor sedimentary metagenomes.</title>
        <authorList>
            <person name="Kawai M."/>
            <person name="Futagami T."/>
            <person name="Toyoda A."/>
            <person name="Takaki Y."/>
            <person name="Nishi S."/>
            <person name="Hori S."/>
            <person name="Arai W."/>
            <person name="Tsubouchi T."/>
            <person name="Morono Y."/>
            <person name="Uchiyama I."/>
            <person name="Ito T."/>
            <person name="Fujiyama A."/>
            <person name="Inagaki F."/>
            <person name="Takami H."/>
        </authorList>
    </citation>
    <scope>NUCLEOTIDE SEQUENCE</scope>
    <source>
        <strain evidence="2">Expedition CK06-06</strain>
    </source>
</reference>
<sequence>MTGAVGGYDNILYTPEGVVRRQGLIIRWENVKASTRYPPTLQFMSQRIQVHSPSSPNVDEVSCSLHQLQR</sequence>
<organism evidence="2">
    <name type="scientific">marine sediment metagenome</name>
    <dbReference type="NCBI Taxonomy" id="412755"/>
    <lineage>
        <taxon>unclassified sequences</taxon>
        <taxon>metagenomes</taxon>
        <taxon>ecological metagenomes</taxon>
    </lineage>
</organism>
<gene>
    <name evidence="1" type="ORF">S12H4_61783</name>
    <name evidence="2" type="ORF">S12H4_61784</name>
</gene>
<accession>X1UZ62</accession>
<dbReference type="EMBL" id="BARW01041146">
    <property type="protein sequence ID" value="GAJ22744.1"/>
    <property type="molecule type" value="Genomic_DNA"/>
</dbReference>
<feature type="non-terminal residue" evidence="2">
    <location>
        <position position="70"/>
    </location>
</feature>
<proteinExistence type="predicted"/>
<comment type="caution">
    <text evidence="2">The sequence shown here is derived from an EMBL/GenBank/DDBJ whole genome shotgun (WGS) entry which is preliminary data.</text>
</comment>
<evidence type="ECO:0000313" key="1">
    <source>
        <dbReference type="EMBL" id="GAJ22738.1"/>
    </source>
</evidence>